<gene>
    <name evidence="1" type="ORF">FEM55_16270</name>
</gene>
<name>A0A5R9KBU4_9BACT</name>
<evidence type="ECO:0000313" key="1">
    <source>
        <dbReference type="EMBL" id="TLU92286.1"/>
    </source>
</evidence>
<reference evidence="1 2" key="1">
    <citation type="submission" date="2019-05" db="EMBL/GenBank/DDBJ databases">
        <authorList>
            <person name="Qu J.-H."/>
        </authorList>
    </citation>
    <scope>NUCLEOTIDE SEQUENCE [LARGE SCALE GENOMIC DNA]</scope>
    <source>
        <strain evidence="1 2">Z12</strain>
    </source>
</reference>
<comment type="caution">
    <text evidence="1">The sequence shown here is derived from an EMBL/GenBank/DDBJ whole genome shotgun (WGS) entry which is preliminary data.</text>
</comment>
<protein>
    <submittedName>
        <fullName evidence="1">Uncharacterized protein</fullName>
    </submittedName>
</protein>
<dbReference type="RefSeq" id="WP_138282395.1">
    <property type="nucleotide sequence ID" value="NZ_BMGE01000003.1"/>
</dbReference>
<organism evidence="1 2">
    <name type="scientific">Dyadobacter sediminis</name>
    <dbReference type="NCBI Taxonomy" id="1493691"/>
    <lineage>
        <taxon>Bacteria</taxon>
        <taxon>Pseudomonadati</taxon>
        <taxon>Bacteroidota</taxon>
        <taxon>Cytophagia</taxon>
        <taxon>Cytophagales</taxon>
        <taxon>Spirosomataceae</taxon>
        <taxon>Dyadobacter</taxon>
    </lineage>
</organism>
<sequence length="129" mass="14709">MILEKAFYVGGDRIAKITVRGKFTASCDEITLDFEFLIKEKYDTDFRQPIGENHPQYWKLKKASSGRSQLLQLEYSGISRKQLREAISAFKVQVGPGNSLAYKIPIEEKIKYLKGMRTTASSRRVSQVA</sequence>
<dbReference type="Proteomes" id="UP000309788">
    <property type="component" value="Unassembled WGS sequence"/>
</dbReference>
<proteinExistence type="predicted"/>
<dbReference type="EMBL" id="VCEI01000025">
    <property type="protein sequence ID" value="TLU92286.1"/>
    <property type="molecule type" value="Genomic_DNA"/>
</dbReference>
<dbReference type="AlphaFoldDB" id="A0A5R9KBU4"/>
<keyword evidence="2" id="KW-1185">Reference proteome</keyword>
<evidence type="ECO:0000313" key="2">
    <source>
        <dbReference type="Proteomes" id="UP000309788"/>
    </source>
</evidence>
<accession>A0A5R9KBU4</accession>
<dbReference type="OrthoDB" id="955293at2"/>